<feature type="disulfide bond" evidence="19">
    <location>
        <begin position="1333"/>
        <end position="1342"/>
    </location>
</feature>
<dbReference type="FunFam" id="2.170.300.10:FF:000002">
    <property type="entry name" value="Multiple epidermal growth factor-like domains 10"/>
    <property type="match status" value="4"/>
</dbReference>
<dbReference type="PROSITE" id="PS01186">
    <property type="entry name" value="EGF_2"/>
    <property type="match status" value="2"/>
</dbReference>
<dbReference type="GO" id="GO:0048513">
    <property type="term" value="P:animal organ development"/>
    <property type="evidence" value="ECO:0007669"/>
    <property type="project" value="UniProtKB-ARBA"/>
</dbReference>
<keyword evidence="5 19" id="KW-0245">EGF-like domain</keyword>
<feature type="disulfide bond" evidence="20">
    <location>
        <begin position="1379"/>
        <end position="1388"/>
    </location>
</feature>
<keyword evidence="22" id="KW-0472">Membrane</keyword>
<keyword evidence="22" id="KW-1133">Transmembrane helix</keyword>
<feature type="disulfide bond" evidence="19">
    <location>
        <begin position="1202"/>
        <end position="1211"/>
    </location>
</feature>
<dbReference type="PANTHER" id="PTHR24035:SF109">
    <property type="entry name" value="PROTEIN DRAPER"/>
    <property type="match status" value="1"/>
</dbReference>
<dbReference type="GO" id="GO:0008466">
    <property type="term" value="F:glycogenin glucosyltransferase activity"/>
    <property type="evidence" value="ECO:0007669"/>
    <property type="project" value="UniProtKB-EC"/>
</dbReference>
<feature type="disulfide bond" evidence="19">
    <location>
        <begin position="852"/>
        <end position="861"/>
    </location>
</feature>
<dbReference type="GO" id="GO:0016020">
    <property type="term" value="C:membrane"/>
    <property type="evidence" value="ECO:0007669"/>
    <property type="project" value="InterPro"/>
</dbReference>
<dbReference type="GO" id="GO:0007154">
    <property type="term" value="P:cell communication"/>
    <property type="evidence" value="ECO:0007669"/>
    <property type="project" value="InterPro"/>
</dbReference>
<dbReference type="PRINTS" id="PR00011">
    <property type="entry name" value="EGFLAMININ"/>
</dbReference>
<feature type="disulfide bond" evidence="20">
    <location>
        <begin position="1359"/>
        <end position="1371"/>
    </location>
</feature>
<feature type="region of interest" description="Disordered" evidence="21">
    <location>
        <begin position="1607"/>
        <end position="1694"/>
    </location>
</feature>
<feature type="domain" description="DSL" evidence="24">
    <location>
        <begin position="1344"/>
        <end position="1388"/>
    </location>
</feature>
<feature type="compositionally biased region" description="Basic and acidic residues" evidence="21">
    <location>
        <begin position="348"/>
        <end position="364"/>
    </location>
</feature>
<keyword evidence="9" id="KW-0677">Repeat</keyword>
<dbReference type="Gene3D" id="2.170.300.10">
    <property type="entry name" value="Tie2 ligand-binding domain superfamily"/>
    <property type="match status" value="5"/>
</dbReference>
<comment type="cofactor">
    <cofactor evidence="1">
        <name>Mn(2+)</name>
        <dbReference type="ChEBI" id="CHEBI:29035"/>
    </cofactor>
</comment>
<evidence type="ECO:0000259" key="23">
    <source>
        <dbReference type="PROSITE" id="PS50026"/>
    </source>
</evidence>
<feature type="region of interest" description="Disordered" evidence="21">
    <location>
        <begin position="469"/>
        <end position="496"/>
    </location>
</feature>
<dbReference type="CDD" id="cd02537">
    <property type="entry name" value="GT8_Glycogenin"/>
    <property type="match status" value="1"/>
</dbReference>
<evidence type="ECO:0000256" key="21">
    <source>
        <dbReference type="SAM" id="MobiDB-lite"/>
    </source>
</evidence>
<evidence type="ECO:0000259" key="24">
    <source>
        <dbReference type="PROSITE" id="PS51051"/>
    </source>
</evidence>
<keyword evidence="11 19" id="KW-1015">Disulfide bond</keyword>
<dbReference type="GO" id="GO:0005978">
    <property type="term" value="P:glycogen biosynthetic process"/>
    <property type="evidence" value="ECO:0007669"/>
    <property type="project" value="UniProtKB-KW"/>
</dbReference>
<evidence type="ECO:0000313" key="25">
    <source>
        <dbReference type="EMBL" id="CAB0044894.1"/>
    </source>
</evidence>
<dbReference type="GO" id="GO:0005737">
    <property type="term" value="C:cytoplasm"/>
    <property type="evidence" value="ECO:0007669"/>
    <property type="project" value="UniProtKB-SubCell"/>
</dbReference>
<evidence type="ECO:0000256" key="1">
    <source>
        <dbReference type="ARBA" id="ARBA00001936"/>
    </source>
</evidence>
<evidence type="ECO:0000256" key="8">
    <source>
        <dbReference type="ARBA" id="ARBA00022729"/>
    </source>
</evidence>
<evidence type="ECO:0000256" key="4">
    <source>
        <dbReference type="ARBA" id="ARBA00022490"/>
    </source>
</evidence>
<comment type="caution">
    <text evidence="19">Lacks conserved residue(s) required for the propagation of feature annotation.</text>
</comment>
<evidence type="ECO:0000256" key="19">
    <source>
        <dbReference type="PROSITE-ProRule" id="PRU00076"/>
    </source>
</evidence>
<keyword evidence="4" id="KW-0963">Cytoplasm</keyword>
<dbReference type="OrthoDB" id="18487at2759"/>
<feature type="compositionally biased region" description="Low complexity" evidence="21">
    <location>
        <begin position="1657"/>
        <end position="1666"/>
    </location>
</feature>
<dbReference type="GO" id="GO:0048731">
    <property type="term" value="P:system development"/>
    <property type="evidence" value="ECO:0007669"/>
    <property type="project" value="UniProtKB-ARBA"/>
</dbReference>
<evidence type="ECO:0000256" key="20">
    <source>
        <dbReference type="PROSITE-ProRule" id="PRU00377"/>
    </source>
</evidence>
<evidence type="ECO:0000256" key="13">
    <source>
        <dbReference type="ARBA" id="ARBA00023211"/>
    </source>
</evidence>
<dbReference type="InterPro" id="IPR000742">
    <property type="entry name" value="EGF"/>
</dbReference>
<keyword evidence="6" id="KW-0808">Transferase</keyword>
<comment type="subcellular location">
    <subcellularLocation>
        <location evidence="2">Cytoplasm</location>
    </subcellularLocation>
</comment>
<keyword evidence="3" id="KW-0217">Developmental protein</keyword>
<evidence type="ECO:0000256" key="12">
    <source>
        <dbReference type="ARBA" id="ARBA00023180"/>
    </source>
</evidence>
<protein>
    <recommendedName>
        <fullName evidence="15">glycogenin glucosyltransferase</fullName>
        <ecNumber evidence="15">2.4.1.186</ecNumber>
    </recommendedName>
</protein>
<evidence type="ECO:0000256" key="10">
    <source>
        <dbReference type="ARBA" id="ARBA00023056"/>
    </source>
</evidence>
<dbReference type="SUPFAM" id="SSF53448">
    <property type="entry name" value="Nucleotide-diphospho-sugar transferases"/>
    <property type="match status" value="1"/>
</dbReference>
<dbReference type="Pfam" id="PF12661">
    <property type="entry name" value="hEGF"/>
    <property type="match status" value="4"/>
</dbReference>
<dbReference type="InterPro" id="IPR029044">
    <property type="entry name" value="Nucleotide-diphossugar_trans"/>
</dbReference>
<feature type="disulfide bond" evidence="19">
    <location>
        <begin position="1028"/>
        <end position="1037"/>
    </location>
</feature>
<dbReference type="Proteomes" id="UP000479190">
    <property type="component" value="Unassembled WGS sequence"/>
</dbReference>
<comment type="similarity">
    <text evidence="14">Belongs to the glycosyltransferase 8 family. Glycogenin subfamily.</text>
</comment>
<evidence type="ECO:0000313" key="26">
    <source>
        <dbReference type="Proteomes" id="UP000479190"/>
    </source>
</evidence>
<evidence type="ECO:0000256" key="11">
    <source>
        <dbReference type="ARBA" id="ARBA00023157"/>
    </source>
</evidence>
<evidence type="ECO:0000256" key="14">
    <source>
        <dbReference type="ARBA" id="ARBA00038162"/>
    </source>
</evidence>
<gene>
    <name evidence="25" type="ORF">TBRA_LOCUS16464</name>
</gene>
<keyword evidence="22" id="KW-0812">Transmembrane</keyword>
<feature type="disulfide bond" evidence="19">
    <location>
        <begin position="1114"/>
        <end position="1123"/>
    </location>
</feature>
<keyword evidence="12" id="KW-0325">Glycoprotein</keyword>
<organism evidence="25 26">
    <name type="scientific">Trichogramma brassicae</name>
    <dbReference type="NCBI Taxonomy" id="86971"/>
    <lineage>
        <taxon>Eukaryota</taxon>
        <taxon>Metazoa</taxon>
        <taxon>Ecdysozoa</taxon>
        <taxon>Arthropoda</taxon>
        <taxon>Hexapoda</taxon>
        <taxon>Insecta</taxon>
        <taxon>Pterygota</taxon>
        <taxon>Neoptera</taxon>
        <taxon>Endopterygota</taxon>
        <taxon>Hymenoptera</taxon>
        <taxon>Apocrita</taxon>
        <taxon>Proctotrupomorpha</taxon>
        <taxon>Chalcidoidea</taxon>
        <taxon>Trichogrammatidae</taxon>
        <taxon>Trichogramma</taxon>
    </lineage>
</organism>
<evidence type="ECO:0000256" key="22">
    <source>
        <dbReference type="SAM" id="Phobius"/>
    </source>
</evidence>
<evidence type="ECO:0000256" key="15">
    <source>
        <dbReference type="ARBA" id="ARBA00038934"/>
    </source>
</evidence>
<dbReference type="InterPro" id="IPR052108">
    <property type="entry name" value="MEGF/SIB"/>
</dbReference>
<dbReference type="InterPro" id="IPR002495">
    <property type="entry name" value="Glyco_trans_8"/>
</dbReference>
<dbReference type="Gene3D" id="2.10.25.140">
    <property type="match status" value="1"/>
</dbReference>
<dbReference type="PROSITE" id="PS00022">
    <property type="entry name" value="EGF_1"/>
    <property type="match status" value="12"/>
</dbReference>
<accession>A0A6H5J5A8</accession>
<keyword evidence="26" id="KW-1185">Reference proteome</keyword>
<feature type="domain" description="EGF-like" evidence="23">
    <location>
        <begin position="1094"/>
        <end position="1124"/>
    </location>
</feature>
<feature type="domain" description="EGF-like" evidence="23">
    <location>
        <begin position="1046"/>
        <end position="1081"/>
    </location>
</feature>
<dbReference type="InterPro" id="IPR001774">
    <property type="entry name" value="DSL"/>
</dbReference>
<feature type="compositionally biased region" description="Low complexity" evidence="21">
    <location>
        <begin position="371"/>
        <end position="383"/>
    </location>
</feature>
<dbReference type="PROSITE" id="PS51051">
    <property type="entry name" value="DSL"/>
    <property type="match status" value="1"/>
</dbReference>
<feature type="domain" description="EGF-like" evidence="23">
    <location>
        <begin position="741"/>
        <end position="776"/>
    </location>
</feature>
<evidence type="ECO:0000256" key="2">
    <source>
        <dbReference type="ARBA" id="ARBA00004496"/>
    </source>
</evidence>
<feature type="compositionally biased region" description="Gly residues" evidence="21">
    <location>
        <begin position="1620"/>
        <end position="1630"/>
    </location>
</feature>
<keyword evidence="7" id="KW-0479">Metal-binding</keyword>
<keyword evidence="10" id="KW-0320">Glycogen biosynthesis</keyword>
<evidence type="ECO:0000256" key="18">
    <source>
        <dbReference type="ARBA" id="ARBA00057883"/>
    </source>
</evidence>
<dbReference type="CDD" id="cd00055">
    <property type="entry name" value="EGF_Lam"/>
    <property type="match status" value="2"/>
</dbReference>
<reference evidence="25 26" key="1">
    <citation type="submission" date="2020-02" db="EMBL/GenBank/DDBJ databases">
        <authorList>
            <person name="Ferguson B K."/>
        </authorList>
    </citation>
    <scope>NUCLEOTIDE SEQUENCE [LARGE SCALE GENOMIC DNA]</scope>
</reference>
<proteinExistence type="inferred from homology"/>
<dbReference type="EC" id="2.4.1.186" evidence="15"/>
<evidence type="ECO:0000256" key="7">
    <source>
        <dbReference type="ARBA" id="ARBA00022723"/>
    </source>
</evidence>
<comment type="catalytic activity">
    <reaction evidence="16">
        <text>[1,4-alpha-D-glucosyl](n)-L-tyrosyl-[glycogenin] + UDP-alpha-D-glucose = [1,4-alpha-D-glucosyl](n+1)-L-tyrosyl-[glycogenin] + UDP + H(+)</text>
        <dbReference type="Rhea" id="RHEA:56560"/>
        <dbReference type="Rhea" id="RHEA-COMP:14606"/>
        <dbReference type="Rhea" id="RHEA-COMP:14607"/>
        <dbReference type="ChEBI" id="CHEBI:15378"/>
        <dbReference type="ChEBI" id="CHEBI:58223"/>
        <dbReference type="ChEBI" id="CHEBI:58885"/>
        <dbReference type="ChEBI" id="CHEBI:140574"/>
        <dbReference type="EC" id="2.4.1.186"/>
    </reaction>
</comment>
<feature type="disulfide bond" evidence="19">
    <location>
        <begin position="1290"/>
        <end position="1299"/>
    </location>
</feature>
<sequence length="1694" mass="183975">MSVRVGFAWVTLATNDSYSLGALVLAHSLRRVGTPHDLVVLITPGVSQSMRDKLASIFTQVKEVNVLDSKDDTNLAVLNRPELGITFTKLHCWKLTQYEKCVFLDADVLVIKNSDELFERDELSAAPDVGWPDCFNSGVFVYAPSETRFADLVAFANSHGSFDGADQGLLNLYFHDWAHKDIAKHLPFIYNMCSVAMYSYAPAYRQYGENVKIVHFIGNTKPWLQHYDTATGIVQPPPGCAHLQPLIQTWWNIFCDNVHSQLSDNMGGIAGALSKMTLEEVRTEEQSSVDEGIRKLNWEQGQIDYMGADSFDNIMKKINQTIAAGEPSESTEKRISLGQGALVQDFEPVKEKDSPNESERKVDAEIGSQETAAPATDASSSTSVVRVEQENTQSESQILAVCPRPQETEIINRSEITLNISDVQSSPIDLTTSRPVQIESETTLDVEKRISDPTIESSSINACSIESGNLSTQADLDEAPVPPKRKAKNSKEASGGHAAMIALPRVSGPRQGIRVISVDRVARTFACINRSANVSQYRARHSSAAYELYSIANESYAAAATTATTDKTRQDLRRPERERESIAVSRTIIIHPVRVSRACRVSDDSLRSALSFPRAVDITVARCSMVSVSHSVNSECLKYDCNVIPKTNLQRYLAQYTRGHLVSSSERALTRIACSCACTITKQRPVEECCKGYTKTNVGDRCVAVCSEPCVHGTCAAPDVCKCEAGYGGPTCDIKCPIGKWGEKCQEDCRCANGAGCDPFDGRCSCTRGWTGEFCEDACPSNSYGLDCAEECRCLNGGSCHHISGECHCAPGYTGPLCGELCPAGKHGDDCKSECRCQNGGSCSPTTGECFCTPGWTGSVCGNRCPEGFWGKNCSVPCECYNGAGCDHISGECLCKPGFVGDKCLKSCPTGTWGLDCKQNCTCSSGAASCSNVDGACLCGPGWQGPRCEQRVCPAGLYGPDCAKVCECEEPNTELCHPWTGDCTCKAGWAGKTCARTCPIYTYGQDCQNRCACQNNAQCSPVNGSCICAAGYRGEFCQDSCPANTFGEDCAQKCVCLNGGKCSPEDGKCNCTAGWDGVQCEKPCPVGYHGVGCIEKCKCLNNASCNSQTGKCSCPPGFTGEMCETRCEKGKFGYDCSQVCDCEEENSVDCDIVTGRCRCKDEWRGIRCETQCPPGLYGADCHNECNCKNNSSCDPETGSCICSRGWDGPDCSLPCKKGWYGMRCKEKCPENSHGNMTCDHVTGAYVCRPGYLGLTCEHPCPPNRYGQDCAQACDCRNGAECHHVTGVCQCLPGWQGRSCQQSCPENTYGVNCTQHCKCLNGGKCRANDGHCRCAPGWTGTHCTEICPEGYYGDHCMEVCEASQCKNDFFICHPADGCICKHGYQGPNCDIEIYSRNVQQKEEAGYGSVVGGIFAGIVGIAIFCAAWMYHRRRVANLKMEIAQVQYIAEPVTPPGKAQKMTLNLIMRLFRDFSCFMTNATIFADRNQFDNPVYAYQGNSRNDDGTDALLKNVQIRNIITRKNTNNEKAKFGYGYPPDDEEDNCKGGFGLNYNHTAALKNRDADLGNPNLNVYHSIDELEKQKSEHVYDEIKQNNADLEYDHLDYTRAQSDRKPHYQRMANGFGGGGGGGGASSSSSSGASPTPPPNGSFNRHQRRELPPVLSLSSPSTVIVGLDPHRGASTSASSSPDPELGNVT</sequence>
<dbReference type="EMBL" id="CADCXV010001505">
    <property type="protein sequence ID" value="CAB0044894.1"/>
    <property type="molecule type" value="Genomic_DNA"/>
</dbReference>
<feature type="region of interest" description="Disordered" evidence="21">
    <location>
        <begin position="348"/>
        <end position="393"/>
    </location>
</feature>
<dbReference type="SMART" id="SM00181">
    <property type="entry name" value="EGF"/>
    <property type="match status" value="15"/>
</dbReference>
<feature type="domain" description="EGF-like" evidence="23">
    <location>
        <begin position="1182"/>
        <end position="1212"/>
    </location>
</feature>
<comment type="function">
    <text evidence="18">Self-glucosylating initiator of glycogen synthesis. It catalyzes the formation of a short alpha (1,4)-glucosyl chain covalently attached via a glucose 1-O-tyrosyl linkage to internal tyrosine residues and these chains act as primers for the elongation reaction catalyzed by glycogen synthase.</text>
</comment>
<feature type="disulfide bond" evidence="19">
    <location>
        <begin position="766"/>
        <end position="775"/>
    </location>
</feature>
<feature type="domain" description="EGF-like" evidence="23">
    <location>
        <begin position="1265"/>
        <end position="1300"/>
    </location>
</feature>
<evidence type="ECO:0000256" key="5">
    <source>
        <dbReference type="ARBA" id="ARBA00022536"/>
    </source>
</evidence>
<feature type="transmembrane region" description="Helical" evidence="22">
    <location>
        <begin position="1404"/>
        <end position="1428"/>
    </location>
</feature>
<evidence type="ECO:0000256" key="6">
    <source>
        <dbReference type="ARBA" id="ARBA00022679"/>
    </source>
</evidence>
<dbReference type="PANTHER" id="PTHR24035">
    <property type="entry name" value="MULTIPLE EPIDERMAL GROWTH FACTOR-LIKE DOMAINS PROTEIN"/>
    <property type="match status" value="1"/>
</dbReference>
<feature type="disulfide bond" evidence="19">
    <location>
        <begin position="809"/>
        <end position="818"/>
    </location>
</feature>
<keyword evidence="8" id="KW-0732">Signal</keyword>
<dbReference type="GO" id="GO:0046872">
    <property type="term" value="F:metal ion binding"/>
    <property type="evidence" value="ECO:0007669"/>
    <property type="project" value="UniProtKB-KW"/>
</dbReference>
<feature type="domain" description="EGF-like" evidence="23">
    <location>
        <begin position="1008"/>
        <end position="1038"/>
    </location>
</feature>
<feature type="domain" description="EGF-like" evidence="23">
    <location>
        <begin position="789"/>
        <end position="819"/>
    </location>
</feature>
<keyword evidence="13" id="KW-0464">Manganese</keyword>
<name>A0A6H5J5A8_9HYME</name>
<dbReference type="FunFam" id="3.90.550.10:FF:000092">
    <property type="entry name" value="Glycogenin 2"/>
    <property type="match status" value="1"/>
</dbReference>
<evidence type="ECO:0000256" key="16">
    <source>
        <dbReference type="ARBA" id="ARBA00050886"/>
    </source>
</evidence>
<comment type="catalytic activity">
    <reaction evidence="17">
        <text>L-tyrosyl-[glycogenin] + UDP-alpha-D-glucose = alpha-D-glucosyl-L-tyrosyl-[glycogenin] + UDP + H(+)</text>
        <dbReference type="Rhea" id="RHEA:23360"/>
        <dbReference type="Rhea" id="RHEA-COMP:14604"/>
        <dbReference type="Rhea" id="RHEA-COMP:14605"/>
        <dbReference type="ChEBI" id="CHEBI:15378"/>
        <dbReference type="ChEBI" id="CHEBI:46858"/>
        <dbReference type="ChEBI" id="CHEBI:58223"/>
        <dbReference type="ChEBI" id="CHEBI:58885"/>
        <dbReference type="ChEBI" id="CHEBI:140573"/>
        <dbReference type="EC" id="2.4.1.186"/>
    </reaction>
</comment>
<dbReference type="InterPro" id="IPR013032">
    <property type="entry name" value="EGF-like_CS"/>
</dbReference>
<feature type="disulfide bond" evidence="20">
    <location>
        <begin position="1346"/>
        <end position="1355"/>
    </location>
</feature>
<evidence type="ECO:0000256" key="17">
    <source>
        <dbReference type="ARBA" id="ARBA00052293"/>
    </source>
</evidence>
<feature type="domain" description="EGF-like" evidence="23">
    <location>
        <begin position="827"/>
        <end position="862"/>
    </location>
</feature>
<evidence type="ECO:0000256" key="3">
    <source>
        <dbReference type="ARBA" id="ARBA00022473"/>
    </source>
</evidence>
<dbReference type="Gene3D" id="3.90.550.10">
    <property type="entry name" value="Spore Coat Polysaccharide Biosynthesis Protein SpsA, Chain A"/>
    <property type="match status" value="1"/>
</dbReference>
<dbReference type="SMART" id="SM00180">
    <property type="entry name" value="EGF_Lam"/>
    <property type="match status" value="13"/>
</dbReference>
<feature type="domain" description="EGF-like" evidence="23">
    <location>
        <begin position="1313"/>
        <end position="1343"/>
    </location>
</feature>
<dbReference type="Pfam" id="PF01501">
    <property type="entry name" value="Glyco_transf_8"/>
    <property type="match status" value="1"/>
</dbReference>
<dbReference type="InterPro" id="IPR002049">
    <property type="entry name" value="LE_dom"/>
</dbReference>
<feature type="disulfide bond" evidence="19">
    <location>
        <begin position="1071"/>
        <end position="1080"/>
    </location>
</feature>
<evidence type="ECO:0000256" key="9">
    <source>
        <dbReference type="ARBA" id="ARBA00022737"/>
    </source>
</evidence>
<dbReference type="Pfam" id="PF00053">
    <property type="entry name" value="EGF_laminin"/>
    <property type="match status" value="4"/>
</dbReference>
<dbReference type="PROSITE" id="PS50026">
    <property type="entry name" value="EGF_3"/>
    <property type="match status" value="9"/>
</dbReference>